<dbReference type="Gene3D" id="3.40.850.10">
    <property type="entry name" value="Kinesin motor domain"/>
    <property type="match status" value="1"/>
</dbReference>
<dbReference type="CDD" id="cd01377">
    <property type="entry name" value="MYSc_class_II"/>
    <property type="match status" value="1"/>
</dbReference>
<feature type="region of interest" description="Disordered" evidence="9">
    <location>
        <begin position="1536"/>
        <end position="1558"/>
    </location>
</feature>
<feature type="region of interest" description="Disordered" evidence="9">
    <location>
        <begin position="1021"/>
        <end position="1043"/>
    </location>
</feature>
<dbReference type="GO" id="GO:0016020">
    <property type="term" value="C:membrane"/>
    <property type="evidence" value="ECO:0007669"/>
    <property type="project" value="TreeGrafter"/>
</dbReference>
<dbReference type="InterPro" id="IPR036961">
    <property type="entry name" value="Kinesin_motor_dom_sf"/>
</dbReference>
<comment type="caution">
    <text evidence="12">The sequence shown here is derived from an EMBL/GenBank/DDBJ whole genome shotgun (WGS) entry which is preliminary data.</text>
</comment>
<dbReference type="Pfam" id="PF01576">
    <property type="entry name" value="Myosin_tail_1"/>
    <property type="match status" value="1"/>
</dbReference>
<dbReference type="Gene3D" id="1.20.5.340">
    <property type="match status" value="2"/>
</dbReference>
<dbReference type="PANTHER" id="PTHR13140:SF857">
    <property type="entry name" value="MYOSIN-11"/>
    <property type="match status" value="1"/>
</dbReference>
<feature type="compositionally biased region" description="Basic and acidic residues" evidence="9">
    <location>
        <begin position="1026"/>
        <end position="1043"/>
    </location>
</feature>
<keyword evidence="6 8" id="KW-0505">Motor protein</keyword>
<feature type="region of interest" description="Disordered" evidence="9">
    <location>
        <begin position="1403"/>
        <end position="1502"/>
    </location>
</feature>
<dbReference type="GO" id="GO:0051015">
    <property type="term" value="F:actin filament binding"/>
    <property type="evidence" value="ECO:0007669"/>
    <property type="project" value="InterPro"/>
</dbReference>
<keyword evidence="5 8" id="KW-0518">Myosin</keyword>
<dbReference type="SMART" id="SM00242">
    <property type="entry name" value="MYSc"/>
    <property type="match status" value="1"/>
</dbReference>
<dbReference type="InterPro" id="IPR027417">
    <property type="entry name" value="P-loop_NTPase"/>
</dbReference>
<dbReference type="FunFam" id="1.20.120.720:FF:000001">
    <property type="entry name" value="Myosin heavy chain, muscle"/>
    <property type="match status" value="1"/>
</dbReference>
<dbReference type="PROSITE" id="PS51456">
    <property type="entry name" value="MYOSIN_MOTOR"/>
    <property type="match status" value="1"/>
</dbReference>
<accession>A0AAN4ZF38</accession>
<dbReference type="PROSITE" id="PS50096">
    <property type="entry name" value="IQ"/>
    <property type="match status" value="1"/>
</dbReference>
<dbReference type="PRINTS" id="PR00193">
    <property type="entry name" value="MYOSINHEAVY"/>
</dbReference>
<dbReference type="GO" id="GO:0016459">
    <property type="term" value="C:myosin complex"/>
    <property type="evidence" value="ECO:0007669"/>
    <property type="project" value="UniProtKB-KW"/>
</dbReference>
<dbReference type="FunFam" id="1.20.5.4820:FF:000002">
    <property type="entry name" value="Myosin heavy chain 10"/>
    <property type="match status" value="1"/>
</dbReference>
<feature type="region of interest" description="Actin-binding" evidence="8">
    <location>
        <begin position="723"/>
        <end position="745"/>
    </location>
</feature>
<dbReference type="Gene3D" id="1.20.120.720">
    <property type="entry name" value="Myosin VI head, motor domain, U50 subdomain"/>
    <property type="match status" value="1"/>
</dbReference>
<evidence type="ECO:0000256" key="5">
    <source>
        <dbReference type="ARBA" id="ARBA00023123"/>
    </source>
</evidence>
<protein>
    <submittedName>
        <fullName evidence="12">Uncharacterized protein</fullName>
    </submittedName>
</protein>
<feature type="compositionally biased region" description="Basic and acidic residues" evidence="9">
    <location>
        <begin position="2031"/>
        <end position="2043"/>
    </location>
</feature>
<feature type="binding site" evidence="8">
    <location>
        <begin position="222"/>
        <end position="229"/>
    </location>
    <ligand>
        <name>ATP</name>
        <dbReference type="ChEBI" id="CHEBI:30616"/>
    </ligand>
</feature>
<evidence type="ECO:0000256" key="6">
    <source>
        <dbReference type="ARBA" id="ARBA00023175"/>
    </source>
</evidence>
<evidence type="ECO:0000256" key="9">
    <source>
        <dbReference type="SAM" id="MobiDB-lite"/>
    </source>
</evidence>
<dbReference type="GO" id="GO:0000146">
    <property type="term" value="F:microfilament motor activity"/>
    <property type="evidence" value="ECO:0007669"/>
    <property type="project" value="TreeGrafter"/>
</dbReference>
<feature type="compositionally biased region" description="Basic and acidic residues" evidence="9">
    <location>
        <begin position="1417"/>
        <end position="1430"/>
    </location>
</feature>
<dbReference type="GO" id="GO:0007015">
    <property type="term" value="P:actin filament organization"/>
    <property type="evidence" value="ECO:0007669"/>
    <property type="project" value="TreeGrafter"/>
</dbReference>
<dbReference type="InterPro" id="IPR002928">
    <property type="entry name" value="Myosin_tail"/>
</dbReference>
<keyword evidence="2 8" id="KW-0547">Nucleotide-binding</keyword>
<feature type="compositionally biased region" description="Basic and acidic residues" evidence="9">
    <location>
        <begin position="1187"/>
        <end position="1223"/>
    </location>
</feature>
<reference evidence="13" key="1">
    <citation type="submission" date="2022-10" db="EMBL/GenBank/DDBJ databases">
        <title>Genome assembly of Pristionchus species.</title>
        <authorList>
            <person name="Yoshida K."/>
            <person name="Sommer R.J."/>
        </authorList>
    </citation>
    <scope>NUCLEOTIDE SEQUENCE [LARGE SCALE GENOMIC DNA]</scope>
    <source>
        <strain evidence="13">RS5460</strain>
    </source>
</reference>
<feature type="compositionally biased region" description="Basic and acidic residues" evidence="9">
    <location>
        <begin position="1470"/>
        <end position="1480"/>
    </location>
</feature>
<dbReference type="InterPro" id="IPR001609">
    <property type="entry name" value="Myosin_head_motor_dom-like"/>
</dbReference>
<feature type="region of interest" description="Disordered" evidence="9">
    <location>
        <begin position="1187"/>
        <end position="1236"/>
    </location>
</feature>
<feature type="domain" description="Myosin N-terminal SH3-like" evidence="11">
    <location>
        <begin position="73"/>
        <end position="125"/>
    </location>
</feature>
<dbReference type="Gene3D" id="1.10.10.820">
    <property type="match status" value="1"/>
</dbReference>
<proteinExistence type="inferred from homology"/>
<feature type="region of interest" description="Disordered" evidence="9">
    <location>
        <begin position="251"/>
        <end position="270"/>
    </location>
</feature>
<evidence type="ECO:0000256" key="1">
    <source>
        <dbReference type="ARBA" id="ARBA00008314"/>
    </source>
</evidence>
<evidence type="ECO:0000259" key="10">
    <source>
        <dbReference type="PROSITE" id="PS51456"/>
    </source>
</evidence>
<dbReference type="Gene3D" id="2.30.30.360">
    <property type="entry name" value="Myosin S1 fragment, N-terminal"/>
    <property type="match status" value="1"/>
</dbReference>
<evidence type="ECO:0000256" key="8">
    <source>
        <dbReference type="PROSITE-ProRule" id="PRU00782"/>
    </source>
</evidence>
<evidence type="ECO:0000256" key="7">
    <source>
        <dbReference type="ARBA" id="ARBA00023203"/>
    </source>
</evidence>
<evidence type="ECO:0000256" key="3">
    <source>
        <dbReference type="ARBA" id="ARBA00022840"/>
    </source>
</evidence>
<dbReference type="FunFam" id="1.10.10.820:FF:000001">
    <property type="entry name" value="Myosin heavy chain"/>
    <property type="match status" value="1"/>
</dbReference>
<gene>
    <name evidence="12" type="ORF">PMAYCL1PPCAC_09811</name>
</gene>
<keyword evidence="3 8" id="KW-0067">ATP-binding</keyword>
<dbReference type="GO" id="GO:0060972">
    <property type="term" value="P:left/right pattern formation"/>
    <property type="evidence" value="ECO:0007669"/>
    <property type="project" value="UniProtKB-ARBA"/>
</dbReference>
<comment type="similarity">
    <text evidence="1 8">Belongs to the TRAFAC class myosin-kinesin ATPase superfamily. Myosin family.</text>
</comment>
<feature type="compositionally biased region" description="Basic and acidic residues" evidence="9">
    <location>
        <begin position="1438"/>
        <end position="1463"/>
    </location>
</feature>
<evidence type="ECO:0000256" key="2">
    <source>
        <dbReference type="ARBA" id="ARBA00022741"/>
    </source>
</evidence>
<name>A0AAN4ZF38_9BILA</name>
<dbReference type="SUPFAM" id="SSF52540">
    <property type="entry name" value="P-loop containing nucleoside triphosphate hydrolases"/>
    <property type="match status" value="1"/>
</dbReference>
<keyword evidence="13" id="KW-1185">Reference proteome</keyword>
<dbReference type="Gene3D" id="1.20.58.530">
    <property type="match status" value="1"/>
</dbReference>
<dbReference type="SUPFAM" id="SSF90257">
    <property type="entry name" value="Myosin rod fragments"/>
    <property type="match status" value="2"/>
</dbReference>
<feature type="domain" description="Myosin motor" evidence="10">
    <location>
        <begin position="129"/>
        <end position="846"/>
    </location>
</feature>
<dbReference type="Proteomes" id="UP001328107">
    <property type="component" value="Unassembled WGS sequence"/>
</dbReference>
<dbReference type="PANTHER" id="PTHR13140">
    <property type="entry name" value="MYOSIN"/>
    <property type="match status" value="1"/>
</dbReference>
<dbReference type="InterPro" id="IPR008989">
    <property type="entry name" value="Myosin_S1_N"/>
</dbReference>
<feature type="region of interest" description="Disordered" evidence="9">
    <location>
        <begin position="1694"/>
        <end position="1725"/>
    </location>
</feature>
<dbReference type="InterPro" id="IPR004009">
    <property type="entry name" value="SH3_Myosin"/>
</dbReference>
<evidence type="ECO:0000259" key="11">
    <source>
        <dbReference type="PROSITE" id="PS51844"/>
    </source>
</evidence>
<dbReference type="GO" id="GO:0005863">
    <property type="term" value="C:striated muscle myosin thick filament"/>
    <property type="evidence" value="ECO:0007669"/>
    <property type="project" value="UniProtKB-ARBA"/>
</dbReference>
<evidence type="ECO:0000313" key="13">
    <source>
        <dbReference type="Proteomes" id="UP001328107"/>
    </source>
</evidence>
<dbReference type="EMBL" id="BTRK01000002">
    <property type="protein sequence ID" value="GMR39616.1"/>
    <property type="molecule type" value="Genomic_DNA"/>
</dbReference>
<dbReference type="Gene3D" id="1.20.5.4820">
    <property type="match status" value="1"/>
</dbReference>
<keyword evidence="4" id="KW-0175">Coiled coil</keyword>
<sequence>MIVFQAAFTNTLRVRYEQAIKHLEEVSQELKGIAVVSQCCFCGSVMYAMPTHPSLQTKGGSVFNDPSLQADWAGKRFTWVPHETAAFQLGQIQREIDGGDAYEVRIVESGEVLRVSRDDVQKPNPPRFDKSEDMADMTCLNEASVLHNLRERYFSDLIYTYSGLFCVVVNPYKRLGIYTDSLASKFRGKKRKELPPHIFAVTDNAYRSMLQNREDQSILCTGESGAGKTENTKKVIQYLAHVAGSTHSTVAAAAATPDQKSRRSTVNDSSGMRQVGQLEEQLLQANPILEAFGNSKTVKNDNSSRFGKFIRINFDCSGCISGANIEFYLLEKSRVLRQAAGERSFHVFYQLLTGASDRLKADLLLEDSPSAYPFLSNGKVSIVTIGGMDDADEFANTMKAMQIMGFSDDEITAIYRVVSACLLFGNLEFTSEKSGEQAILADDKVAQKICHLLGLPLVDLIKAFTKPRIKVGRDHVQRSQTEEQARFSVEAIAKASYERLFRWLVARLNRSLDRTIQHGVSFVGILDIAGFEIFDLNSFEQLCINYTNEKLQQLFNKTMFIQEQEEYKAEGLEWKFIDFGLDLQPTIDLIEKPLGLFSLLDEECLFPKATDKTYVDKLNAHHAEHPKYLVPEIRSKSNFAIVHYAGRVDYVAAAWRVKNMDPLNENVVQLLQASSDSLVVDLWKNAEYAGIGTTEVSEAASAFGARAKKGMFRTVSQMYKEQLGKLMQTLNNTSPHFVRCIIPNHEKKAGKMDNTLVLEQLRCNGVLEGIRISRQGFPTRIFFQQFRQRYERLLAPSAVPAGFMDGKEAVKRILKYMEVDPNTYRIGLSKVFFRASVLAEIEMQRDQTLAKLIVQFQAVTRGHLARRAFRKRVDQANAIRVLQRNGLAWMRLREWPWWKLLSRVRPLLVVNSREEEMAQREEELKKTTERLRRSEVHLTDVETRLNVMSEERQKLQRQLEEESVERIESDEQRNRLEQRRMELEEALTAAQKMLATEEKRASAAEADRKKLMETVHDLETQLEEEERARQKTQLEKLSAEQRAKKADEERTDVVDTVAKLTREKKSVEEKAAALSNRVIEEEERHKALQKQKNRLEAAIQEAQDELKAEKDARSALDQVKRQMEAELRQEREAAAERLAKAEDLTAQLTRRETENTQNIIKLEEEQAARIQLEKAARELRMEVDDLQKDLEKQEQLRKKADKDRLDMSEELESFKQELEESQDKTQTNQLLRAKREEEYANLQKQMDELTKRHEDEMEKLKQKMNRSNEALEEESAVLKREKAAVEKMRLAAESDSETLRQELATTLAAKTEADRRRKAAETSLADVQAKMGDVRAALEDMSTRVAKITTERDALLASRDSDEQTTVSLQKKIAALEAELEEARSGWEDEKRGRKTALDKLRAADDQAVVSEEAREEAEQRAEKAEKDLAQVKSQLADAKKKLDEEAGERAEELRKKLQREVDAANGRAAEAEAARDKAEKAKRKALQEAEDASTENSNLLAQIREGERRARKFDGTLAEKEAIIAKIAAERDAEAQKAREQESKNMQVSRELEEAGARLDESERLRKVLQLEVDELASTKDDAGKSRFQLDQANRKLEQELAQKHELIMELEDAVQLAEDKCSRLEVTAQAARQEYERALAAREAEDEEKKRGLVKKVRDLEEEAESERRAKAAATVAKKKLEAQVDAMQQSLGDALQKADEASKQARRAQQQAKDAVAEGGEARAAMDEALQAARDTEKKLRAMEAEMSTLSDQLTTMQAARRKAENERDELSDELERYTKGGAVGAEEKRRFEQRIAMLEEQLDEEQGNVELAQEKMRKAQGQVEQLTTDLTQERALSERMEAEKVQLERQVRELRAQVAEAEASASSRLRSALASAELRLSQSEANAAADEQEKSKLTRQLRRLEMRLNEVNSQLEAERQETNNQKEQADRAQAKTRSMRRTMEELEDALSNEKTKTRQQQRSIEELSEQYETVQREHQQLKQMRMQTERRSTMLSGAGSSGHGSYTGGVMRVDRVGRFGSNNSLRTVDDAGSVRDAGDRPGSAMTSSHGAPSDDGSSK</sequence>
<organism evidence="12 13">
    <name type="scientific">Pristionchus mayeri</name>
    <dbReference type="NCBI Taxonomy" id="1317129"/>
    <lineage>
        <taxon>Eukaryota</taxon>
        <taxon>Metazoa</taxon>
        <taxon>Ecdysozoa</taxon>
        <taxon>Nematoda</taxon>
        <taxon>Chromadorea</taxon>
        <taxon>Rhabditida</taxon>
        <taxon>Rhabditina</taxon>
        <taxon>Diplogasteromorpha</taxon>
        <taxon>Diplogasteroidea</taxon>
        <taxon>Neodiplogasteridae</taxon>
        <taxon>Pristionchus</taxon>
    </lineage>
</organism>
<dbReference type="Pfam" id="PF00063">
    <property type="entry name" value="Myosin_head"/>
    <property type="match status" value="1"/>
</dbReference>
<evidence type="ECO:0000313" key="12">
    <source>
        <dbReference type="EMBL" id="GMR39616.1"/>
    </source>
</evidence>
<keyword evidence="7 8" id="KW-0009">Actin-binding</keyword>
<dbReference type="FunFam" id="3.40.850.10:FF:000101">
    <property type="entry name" value="Slow myosin heavy chain 2"/>
    <property type="match status" value="1"/>
</dbReference>
<evidence type="ECO:0000256" key="4">
    <source>
        <dbReference type="ARBA" id="ARBA00023054"/>
    </source>
</evidence>
<dbReference type="PROSITE" id="PS51844">
    <property type="entry name" value="SH3_LIKE"/>
    <property type="match status" value="1"/>
</dbReference>
<feature type="region of interest" description="Disordered" evidence="9">
    <location>
        <begin position="1918"/>
        <end position="2063"/>
    </location>
</feature>
<dbReference type="GO" id="GO:0005524">
    <property type="term" value="F:ATP binding"/>
    <property type="evidence" value="ECO:0007669"/>
    <property type="project" value="UniProtKB-UniRule"/>
</dbReference>